<name>A0A4Z1A295_9LEPT</name>
<dbReference type="Pfam" id="PF12789">
    <property type="entry name" value="PTR"/>
    <property type="match status" value="2"/>
</dbReference>
<dbReference type="InterPro" id="IPR058970">
    <property type="entry name" value="Phage_phiTE_241_C"/>
</dbReference>
<evidence type="ECO:0000313" key="3">
    <source>
        <dbReference type="Proteomes" id="UP000297567"/>
    </source>
</evidence>
<dbReference type="Proteomes" id="UP000297567">
    <property type="component" value="Unassembled WGS sequence"/>
</dbReference>
<organism evidence="2 3">
    <name type="scientific">Leptospira jelokensis</name>
    <dbReference type="NCBI Taxonomy" id="2484931"/>
    <lineage>
        <taxon>Bacteria</taxon>
        <taxon>Pseudomonadati</taxon>
        <taxon>Spirochaetota</taxon>
        <taxon>Spirochaetia</taxon>
        <taxon>Leptospirales</taxon>
        <taxon>Leptospiraceae</taxon>
        <taxon>Leptospira</taxon>
    </lineage>
</organism>
<dbReference type="EMBL" id="RQGH01000035">
    <property type="protein sequence ID" value="TGL58629.1"/>
    <property type="molecule type" value="Genomic_DNA"/>
</dbReference>
<comment type="caution">
    <text evidence="2">The sequence shown here is derived from an EMBL/GenBank/DDBJ whole genome shotgun (WGS) entry which is preliminary data.</text>
</comment>
<keyword evidence="3" id="KW-1185">Reference proteome</keyword>
<evidence type="ECO:0000313" key="2">
    <source>
        <dbReference type="EMBL" id="TGL58629.1"/>
    </source>
</evidence>
<feature type="domain" description="Putative phage tail fibre C-terminal" evidence="1">
    <location>
        <begin position="470"/>
        <end position="527"/>
    </location>
</feature>
<sequence>MKKLYYYLIAGISNIVQLGRRGNTLRSEPTHIEFRSPTNSLLRVKVGNAVELTDAVSLNDLREKVLLNYGTPVQNISQLTAIPNAERRDKQIRYVEDLRSYYQFDAESNESVPNVDDPNRVFLPNDLSSINTGRWIQTRGRTEYHSDLLGIDEGDDHPQYQLRNERNNENGYPGLTSNREIEVLSGNLISGIVTSFLRSIANVARTWNLPDANGTLTTEERLASEVTTINDVLSNKENSLPSGTSGQFLNGLKAMVAVAWNFIEGKPNAFPPITHGHLISEVMDLEDTLSAKADLVDGKVPASQVPIFDPALQIVEDIDERNSISPTGNLPVYVKDASDDPSVTTGGAFYLFELASETWIKLSEMESMEIVQSWANILDKPTTFPPSAHGHNIADVSGLQTALDGKRAVGNIPGNEITQDASHRFVTDAEKTLWNNTAHNAGDISGSVSFSGFNANRIYKARLIGNATFTTISGGVTDQVYVMKFLQDGTGGRTITLPSNVKIPTGETPDTAANRISILTMYFDGTNYLGSWKKGWI</sequence>
<dbReference type="RefSeq" id="WP_135645118.1">
    <property type="nucleotide sequence ID" value="NZ_RQGH01000035.1"/>
</dbReference>
<evidence type="ECO:0000259" key="1">
    <source>
        <dbReference type="Pfam" id="PF26209"/>
    </source>
</evidence>
<reference evidence="2" key="1">
    <citation type="journal article" date="2019" name="PLoS Negl. Trop. Dis.">
        <title>Revisiting the worldwide diversity of Leptospira species in the environment.</title>
        <authorList>
            <person name="Vincent A.T."/>
            <person name="Schiettekatte O."/>
            <person name="Bourhy P."/>
            <person name="Veyrier F.J."/>
            <person name="Picardeau M."/>
        </authorList>
    </citation>
    <scope>NUCLEOTIDE SEQUENCE [LARGE SCALE GENOMIC DNA]</scope>
    <source>
        <strain evidence="2">201702451</strain>
    </source>
</reference>
<gene>
    <name evidence="2" type="ORF">EHQ62_17190</name>
</gene>
<dbReference type="AlphaFoldDB" id="A0A4Z1A295"/>
<dbReference type="Pfam" id="PF26209">
    <property type="entry name" value="Phage_phiTE_241_C"/>
    <property type="match status" value="1"/>
</dbReference>
<proteinExistence type="predicted"/>
<protein>
    <recommendedName>
        <fullName evidence="1">Putative phage tail fibre C-terminal domain-containing protein</fullName>
    </recommendedName>
</protein>
<accession>A0A4Z1A295</accession>